<dbReference type="Proteomes" id="UP000037035">
    <property type="component" value="Unassembled WGS sequence"/>
</dbReference>
<evidence type="ECO:0000313" key="1">
    <source>
        <dbReference type="EMBL" id="KNZ56564.1"/>
    </source>
</evidence>
<evidence type="ECO:0000313" key="2">
    <source>
        <dbReference type="Proteomes" id="UP000037035"/>
    </source>
</evidence>
<proteinExistence type="predicted"/>
<comment type="caution">
    <text evidence="1">The sequence shown here is derived from an EMBL/GenBank/DDBJ whole genome shotgun (WGS) entry which is preliminary data.</text>
</comment>
<sequence>MYTVDKVCVGEYVWSNDGMVLLCVAVLEERKEGTIRRRNHGHLCVAADQQQQVDSIRMYFACRVCCGDNHNMGTGKSQCCGSKAHKSIGVNDSLTFQRGKFSKILIDSASNQDQEEIYSYSKFQSKANHQSTTSTPKRQICSNSAPPEVRNLKPHKLVKNLKSLKVVKVPSPQRHPKHMNTGYFPPEFNSTKVQLFKKAQVGFIKFGRKLIHLKGSNNIYYAQGLMVWLGLHVWCPNLEEDLASLYNTPSLASKTFLPPLCDARKEFAIVKKFPKRYQDILAHIGAQ</sequence>
<organism evidence="1 2">
    <name type="scientific">Puccinia sorghi</name>
    <dbReference type="NCBI Taxonomy" id="27349"/>
    <lineage>
        <taxon>Eukaryota</taxon>
        <taxon>Fungi</taxon>
        <taxon>Dikarya</taxon>
        <taxon>Basidiomycota</taxon>
        <taxon>Pucciniomycotina</taxon>
        <taxon>Pucciniomycetes</taxon>
        <taxon>Pucciniales</taxon>
        <taxon>Pucciniaceae</taxon>
        <taxon>Puccinia</taxon>
    </lineage>
</organism>
<protein>
    <submittedName>
        <fullName evidence="1">Uncharacterized protein</fullName>
    </submittedName>
</protein>
<dbReference type="AlphaFoldDB" id="A0A0L6V760"/>
<dbReference type="VEuPathDB" id="FungiDB:VP01_2374g2"/>
<gene>
    <name evidence="1" type="ORF">VP01_2374g2</name>
</gene>
<dbReference type="STRING" id="27349.A0A0L6V760"/>
<dbReference type="EMBL" id="LAVV01007252">
    <property type="protein sequence ID" value="KNZ56564.1"/>
    <property type="molecule type" value="Genomic_DNA"/>
</dbReference>
<keyword evidence="2" id="KW-1185">Reference proteome</keyword>
<reference evidence="1 2" key="1">
    <citation type="submission" date="2015-08" db="EMBL/GenBank/DDBJ databases">
        <title>Next Generation Sequencing and Analysis of the Genome of Puccinia sorghi L Schw, the Causal Agent of Maize Common Rust.</title>
        <authorList>
            <person name="Rochi L."/>
            <person name="Burguener G."/>
            <person name="Darino M."/>
            <person name="Turjanski A."/>
            <person name="Kreff E."/>
            <person name="Dieguez M.J."/>
            <person name="Sacco F."/>
        </authorList>
    </citation>
    <scope>NUCLEOTIDE SEQUENCE [LARGE SCALE GENOMIC DNA]</scope>
    <source>
        <strain evidence="1 2">RO10H11247</strain>
    </source>
</reference>
<accession>A0A0L6V760</accession>
<name>A0A0L6V760_9BASI</name>